<organism evidence="2 3">
    <name type="scientific">Bremia lactucae</name>
    <name type="common">Lettuce downy mildew</name>
    <dbReference type="NCBI Taxonomy" id="4779"/>
    <lineage>
        <taxon>Eukaryota</taxon>
        <taxon>Sar</taxon>
        <taxon>Stramenopiles</taxon>
        <taxon>Oomycota</taxon>
        <taxon>Peronosporomycetes</taxon>
        <taxon>Peronosporales</taxon>
        <taxon>Peronosporaceae</taxon>
        <taxon>Bremia</taxon>
    </lineage>
</organism>
<sequence>MNSTLSSNSGTADVNTGYSGDNIANANTTNTFKNNSTTDSCTWYDQINCTRPRTCADCLNVQLSGGSCVIDPRGSCISMNKYEKHLAHRYYYMPFQRYFPSSKYNYCSGNDSVCAACSKQWNNTIDSTETTGLPSICTGTGNCICMAVCERADWKDAVLNAQCSSSQSDADVGASMVTRVAVLIIVGVAVAVIVAFVMWGVHRYIIRSRNRRQEMRLPPPSRSTGQQLSLSGWKSLRQNLIDLEYESIGNGQAMTLQHNVQDERSGTAASN</sequence>
<feature type="transmembrane region" description="Helical" evidence="1">
    <location>
        <begin position="180"/>
        <end position="206"/>
    </location>
</feature>
<dbReference type="KEGG" id="blac:94353336"/>
<dbReference type="Proteomes" id="UP000294530">
    <property type="component" value="Unassembled WGS sequence"/>
</dbReference>
<evidence type="ECO:0000313" key="2">
    <source>
        <dbReference type="EMBL" id="TDH69520.1"/>
    </source>
</evidence>
<comment type="caution">
    <text evidence="2">The sequence shown here is derived from an EMBL/GenBank/DDBJ whole genome shotgun (WGS) entry which is preliminary data.</text>
</comment>
<dbReference type="OrthoDB" id="117406at2759"/>
<evidence type="ECO:0000256" key="1">
    <source>
        <dbReference type="SAM" id="Phobius"/>
    </source>
</evidence>
<keyword evidence="1" id="KW-0812">Transmembrane</keyword>
<reference evidence="2 3" key="1">
    <citation type="journal article" date="2021" name="Genome Biol.">
        <title>AFLAP: assembly-free linkage analysis pipeline using k-mers from genome sequencing data.</title>
        <authorList>
            <person name="Fletcher K."/>
            <person name="Zhang L."/>
            <person name="Gil J."/>
            <person name="Han R."/>
            <person name="Cavanaugh K."/>
            <person name="Michelmore R."/>
        </authorList>
    </citation>
    <scope>NUCLEOTIDE SEQUENCE [LARGE SCALE GENOMIC DNA]</scope>
    <source>
        <strain evidence="2 3">SF5</strain>
    </source>
</reference>
<dbReference type="AlphaFoldDB" id="A0A976FMS4"/>
<accession>A0A976FMS4</accession>
<name>A0A976FMS4_BRELC</name>
<keyword evidence="1" id="KW-0472">Membrane</keyword>
<proteinExistence type="predicted"/>
<dbReference type="EMBL" id="SHOA02000016">
    <property type="protein sequence ID" value="TDH69520.1"/>
    <property type="molecule type" value="Genomic_DNA"/>
</dbReference>
<gene>
    <name evidence="2" type="ORF">CCR75_009626</name>
</gene>
<keyword evidence="1" id="KW-1133">Transmembrane helix</keyword>
<protein>
    <submittedName>
        <fullName evidence="2">Uncharacterized protein</fullName>
    </submittedName>
</protein>
<evidence type="ECO:0000313" key="3">
    <source>
        <dbReference type="Proteomes" id="UP000294530"/>
    </source>
</evidence>
<dbReference type="RefSeq" id="XP_067819019.1">
    <property type="nucleotide sequence ID" value="XM_067967665.1"/>
</dbReference>
<dbReference type="GeneID" id="94353336"/>
<keyword evidence="3" id="KW-1185">Reference proteome</keyword>